<evidence type="ECO:0000313" key="1">
    <source>
        <dbReference type="EMBL" id="CAF4328492.1"/>
    </source>
</evidence>
<protein>
    <submittedName>
        <fullName evidence="2">Uncharacterized protein</fullName>
    </submittedName>
</protein>
<evidence type="ECO:0000313" key="5">
    <source>
        <dbReference type="Proteomes" id="UP000681967"/>
    </source>
</evidence>
<dbReference type="AlphaFoldDB" id="A0A8S2UCH0"/>
<sequence>MTYGEEFKVTTNDFLENSRYGKIAYHVAKTMETVNLNDLMNDQAL</sequence>
<comment type="caution">
    <text evidence="2">The sequence shown here is derived from an EMBL/GenBank/DDBJ whole genome shotgun (WGS) entry which is preliminary data.</text>
</comment>
<feature type="non-terminal residue" evidence="2">
    <location>
        <position position="1"/>
    </location>
</feature>
<dbReference type="EMBL" id="CAJOBH010040974">
    <property type="protein sequence ID" value="CAF4328492.1"/>
    <property type="molecule type" value="Genomic_DNA"/>
</dbReference>
<dbReference type="EMBL" id="CAJOBJ010070305">
    <property type="protein sequence ID" value="CAF4457234.1"/>
    <property type="molecule type" value="Genomic_DNA"/>
</dbReference>
<organism evidence="2 5">
    <name type="scientific">Rotaria magnacalcarata</name>
    <dbReference type="NCBI Taxonomy" id="392030"/>
    <lineage>
        <taxon>Eukaryota</taxon>
        <taxon>Metazoa</taxon>
        <taxon>Spiralia</taxon>
        <taxon>Gnathifera</taxon>
        <taxon>Rotifera</taxon>
        <taxon>Eurotatoria</taxon>
        <taxon>Bdelloidea</taxon>
        <taxon>Philodinida</taxon>
        <taxon>Philodinidae</taxon>
        <taxon>Rotaria</taxon>
    </lineage>
</organism>
<dbReference type="Proteomes" id="UP000681720">
    <property type="component" value="Unassembled WGS sequence"/>
</dbReference>
<evidence type="ECO:0000313" key="2">
    <source>
        <dbReference type="EMBL" id="CAF4329360.1"/>
    </source>
</evidence>
<dbReference type="Proteomes" id="UP000681967">
    <property type="component" value="Unassembled WGS sequence"/>
</dbReference>
<dbReference type="EMBL" id="CAJOBJ010070155">
    <property type="protein sequence ID" value="CAF4456622.1"/>
    <property type="molecule type" value="Genomic_DNA"/>
</dbReference>
<proteinExistence type="predicted"/>
<evidence type="ECO:0000313" key="3">
    <source>
        <dbReference type="EMBL" id="CAF4456622.1"/>
    </source>
</evidence>
<name>A0A8S2UCH0_9BILA</name>
<evidence type="ECO:0000313" key="4">
    <source>
        <dbReference type="EMBL" id="CAF4457234.1"/>
    </source>
</evidence>
<gene>
    <name evidence="1" type="ORF">BYL167_LOCUS28583</name>
    <name evidence="2" type="ORF">BYL167_LOCUS28618</name>
    <name evidence="3" type="ORF">GIL414_LOCUS32668</name>
    <name evidence="4" type="ORF">GIL414_LOCUS32697</name>
</gene>
<reference evidence="2" key="1">
    <citation type="submission" date="2021-02" db="EMBL/GenBank/DDBJ databases">
        <authorList>
            <person name="Nowell W R."/>
        </authorList>
    </citation>
    <scope>NUCLEOTIDE SEQUENCE</scope>
</reference>
<accession>A0A8S2UCH0</accession>
<dbReference type="EMBL" id="CAJOBH010041135">
    <property type="protein sequence ID" value="CAF4329360.1"/>
    <property type="molecule type" value="Genomic_DNA"/>
</dbReference>